<dbReference type="NCBIfam" id="NF003114">
    <property type="entry name" value="PRK04032.1"/>
    <property type="match status" value="1"/>
</dbReference>
<dbReference type="PANTHER" id="PTHR39650">
    <property type="entry name" value="CDP-ARCHAEOL SYNTHASE"/>
    <property type="match status" value="1"/>
</dbReference>
<name>A0A147JS28_HADYE</name>
<reference evidence="2 3" key="1">
    <citation type="journal article" date="2016" name="Nat. Microbiol.">
        <title>Genomic inference of the metabolism of cosmopolitan subsurface Archaea, Hadesarchaea.</title>
        <authorList>
            <person name="Baker B.J."/>
            <person name="Saw J.H."/>
            <person name="Lind A.E."/>
            <person name="Lazar C.S."/>
            <person name="Hinrichs K.-U."/>
            <person name="Teske A.P."/>
            <person name="Ettema T.J."/>
        </authorList>
    </citation>
    <scope>NUCLEOTIDE SEQUENCE [LARGE SCALE GENOMIC DNA]</scope>
</reference>
<dbReference type="Pfam" id="PF01864">
    <property type="entry name" value="CarS-like"/>
    <property type="match status" value="1"/>
</dbReference>
<feature type="transmembrane region" description="Helical" evidence="1">
    <location>
        <begin position="94"/>
        <end position="114"/>
    </location>
</feature>
<keyword evidence="1" id="KW-0472">Membrane</keyword>
<proteinExistence type="predicted"/>
<comment type="caution">
    <text evidence="2">The sequence shown here is derived from an EMBL/GenBank/DDBJ whole genome shotgun (WGS) entry which is preliminary data.</text>
</comment>
<dbReference type="STRING" id="1776334.APZ16_04690"/>
<dbReference type="EMBL" id="LQMQ01000067">
    <property type="protein sequence ID" value="KUO39303.1"/>
    <property type="molecule type" value="Genomic_DNA"/>
</dbReference>
<evidence type="ECO:0000313" key="2">
    <source>
        <dbReference type="EMBL" id="KUO39303.1"/>
    </source>
</evidence>
<dbReference type="InterPro" id="IPR032690">
    <property type="entry name" value="CarS"/>
</dbReference>
<dbReference type="Proteomes" id="UP000074294">
    <property type="component" value="Unassembled WGS sequence"/>
</dbReference>
<evidence type="ECO:0000256" key="1">
    <source>
        <dbReference type="SAM" id="Phobius"/>
    </source>
</evidence>
<keyword evidence="1" id="KW-1133">Transmembrane helix</keyword>
<feature type="transmembrane region" description="Helical" evidence="1">
    <location>
        <begin position="120"/>
        <end position="139"/>
    </location>
</feature>
<dbReference type="PANTHER" id="PTHR39650:SF1">
    <property type="entry name" value="CDP-ARCHAEOL SYNTHASE"/>
    <property type="match status" value="1"/>
</dbReference>
<feature type="transmembrane region" description="Helical" evidence="1">
    <location>
        <begin position="60"/>
        <end position="82"/>
    </location>
</feature>
<gene>
    <name evidence="2" type="ORF">APZ16_04690</name>
</gene>
<evidence type="ECO:0008006" key="4">
    <source>
        <dbReference type="Google" id="ProtNLM"/>
    </source>
</evidence>
<organism evidence="2 3">
    <name type="scientific">Hadarchaeum yellowstonense</name>
    <dbReference type="NCBI Taxonomy" id="1776334"/>
    <lineage>
        <taxon>Archaea</taxon>
        <taxon>Methanobacteriati</taxon>
        <taxon>Candidatus Hadarchaeota</taxon>
        <taxon>Candidatus Hadarchaeia</taxon>
        <taxon>Candidatus Hadarchaeales</taxon>
        <taxon>Candidatus Hadarchaeaceae</taxon>
        <taxon>Candidatus Hadarchaeum</taxon>
    </lineage>
</organism>
<evidence type="ECO:0000313" key="3">
    <source>
        <dbReference type="Proteomes" id="UP000074294"/>
    </source>
</evidence>
<accession>A0A147JS28</accession>
<dbReference type="AlphaFoldDB" id="A0A147JS28"/>
<protein>
    <recommendedName>
        <fullName evidence="4">CDP-2,3-bis-(O-geranylgeranyl)-sn-glycerol synthase</fullName>
    </recommendedName>
</protein>
<feature type="transmembrane region" description="Helical" evidence="1">
    <location>
        <begin position="34"/>
        <end position="54"/>
    </location>
</feature>
<keyword evidence="1" id="KW-0812">Transmembrane</keyword>
<sequence>MANATPVIFGGGRSIDGGRVFTDGRPIFGPGKTIRGFLAGLIAGSLFGILQGLAAGQFGFYATLGFLLSLGALTGDLLGSFIKRRMKLERGSAAPGLDQLGFVVLALLFASMVFVPPWEVILTILIITPPIHLATNFIGHKLKLKDRPY</sequence>